<organism evidence="2 3">
    <name type="scientific">Mesorhizobium vachelliae</name>
    <dbReference type="NCBI Taxonomy" id="3072309"/>
    <lineage>
        <taxon>Bacteria</taxon>
        <taxon>Pseudomonadati</taxon>
        <taxon>Pseudomonadota</taxon>
        <taxon>Alphaproteobacteria</taxon>
        <taxon>Hyphomicrobiales</taxon>
        <taxon>Phyllobacteriaceae</taxon>
        <taxon>Mesorhizobium</taxon>
    </lineage>
</organism>
<dbReference type="InterPro" id="IPR014960">
    <property type="entry name" value="DUF1828"/>
</dbReference>
<name>A0ABU4ZX06_9HYPH</name>
<protein>
    <submittedName>
        <fullName evidence="2">DUF1828 domain-containing protein</fullName>
    </submittedName>
</protein>
<dbReference type="Pfam" id="PF08861">
    <property type="entry name" value="DUF1828"/>
    <property type="match status" value="1"/>
</dbReference>
<comment type="caution">
    <text evidence="2">The sequence shown here is derived from an EMBL/GenBank/DDBJ whole genome shotgun (WGS) entry which is preliminary data.</text>
</comment>
<dbReference type="Proteomes" id="UP001285154">
    <property type="component" value="Unassembled WGS sequence"/>
</dbReference>
<sequence>MKAELCQAFCNDITVTEVPAGLAVSTAFLRDDGDRVAFYVTRTEDGAFKLEDDGATIQQLEAAGVDFDTDTRRRGLEQLLSSVHAHFDPDDGTIKTASFPETELPARALAFVGVMIRMNDFLLLTQEKVASTFKEDAAERIKSAIGDRAKVRENEKVNSRLSEVTPDMVLEAAGRPPVAVFFGNTPTRVNDAIFLHFAALHEVKQDLSVVALLEDDHAVSNDLRRRASNRLATVPVYKDDEDAAIARITREALGKAA</sequence>
<dbReference type="RefSeq" id="WP_320244989.1">
    <property type="nucleotide sequence ID" value="NZ_JAVIIQ010000001.1"/>
</dbReference>
<gene>
    <name evidence="2" type="ORF">RFM42_01095</name>
</gene>
<accession>A0ABU4ZX06</accession>
<dbReference type="EMBL" id="JAVIIQ010000001">
    <property type="protein sequence ID" value="MDX8529555.1"/>
    <property type="molecule type" value="Genomic_DNA"/>
</dbReference>
<reference evidence="2 3" key="1">
    <citation type="submission" date="2023-08" db="EMBL/GenBank/DDBJ databases">
        <title>Implementing the SeqCode for naming new Mesorhizobium species isolated from Vachellia karroo root nodules.</title>
        <authorList>
            <person name="Van Lill M."/>
        </authorList>
    </citation>
    <scope>NUCLEOTIDE SEQUENCE [LARGE SCALE GENOMIC DNA]</scope>
    <source>
        <strain evidence="2 3">VK25D</strain>
    </source>
</reference>
<keyword evidence="3" id="KW-1185">Reference proteome</keyword>
<evidence type="ECO:0000259" key="1">
    <source>
        <dbReference type="Pfam" id="PF08861"/>
    </source>
</evidence>
<feature type="domain" description="DUF1828" evidence="1">
    <location>
        <begin position="26"/>
        <end position="117"/>
    </location>
</feature>
<evidence type="ECO:0000313" key="3">
    <source>
        <dbReference type="Proteomes" id="UP001285154"/>
    </source>
</evidence>
<proteinExistence type="predicted"/>
<evidence type="ECO:0000313" key="2">
    <source>
        <dbReference type="EMBL" id="MDX8529555.1"/>
    </source>
</evidence>